<dbReference type="EMBL" id="BMNI01000001">
    <property type="protein sequence ID" value="GGO86402.1"/>
    <property type="molecule type" value="Genomic_DNA"/>
</dbReference>
<comment type="caution">
    <text evidence="2">The sequence shown here is derived from an EMBL/GenBank/DDBJ whole genome shotgun (WGS) entry which is preliminary data.</text>
</comment>
<sequence length="166" mass="18178">MLLASAVVLVVLCLGLVVLAARSFRDADQALLDGERAVRRQRAWAVERRVYLDSRTRIADGVQVGTEAVAFGSALARVGHTAAARIPFGLFRAIPVTRARAERLQAAHDEKAAQMYDAIDSVSARIAEGVRRRLTGVDDSPRELRSSEQPDVLEVEFEVRDEIDPG</sequence>
<protein>
    <recommendedName>
        <fullName evidence="4">LemA family protein</fullName>
    </recommendedName>
</protein>
<evidence type="ECO:0008006" key="4">
    <source>
        <dbReference type="Google" id="ProtNLM"/>
    </source>
</evidence>
<gene>
    <name evidence="2" type="ORF">GCM10011584_08620</name>
</gene>
<reference evidence="3" key="1">
    <citation type="journal article" date="2019" name="Int. J. Syst. Evol. Microbiol.">
        <title>The Global Catalogue of Microorganisms (GCM) 10K type strain sequencing project: providing services to taxonomists for standard genome sequencing and annotation.</title>
        <authorList>
            <consortium name="The Broad Institute Genomics Platform"/>
            <consortium name="The Broad Institute Genome Sequencing Center for Infectious Disease"/>
            <person name="Wu L."/>
            <person name="Ma J."/>
        </authorList>
    </citation>
    <scope>NUCLEOTIDE SEQUENCE [LARGE SCALE GENOMIC DNA]</scope>
    <source>
        <strain evidence="3">CGMCC 4.7371</strain>
    </source>
</reference>
<evidence type="ECO:0000313" key="2">
    <source>
        <dbReference type="EMBL" id="GGO86402.1"/>
    </source>
</evidence>
<evidence type="ECO:0000256" key="1">
    <source>
        <dbReference type="SAM" id="MobiDB-lite"/>
    </source>
</evidence>
<dbReference type="RefSeq" id="WP_188782705.1">
    <property type="nucleotide sequence ID" value="NZ_BMNI01000001.1"/>
</dbReference>
<keyword evidence="3" id="KW-1185">Reference proteome</keyword>
<evidence type="ECO:0000313" key="3">
    <source>
        <dbReference type="Proteomes" id="UP000655410"/>
    </source>
</evidence>
<accession>A0ABQ2N838</accession>
<feature type="compositionally biased region" description="Basic and acidic residues" evidence="1">
    <location>
        <begin position="157"/>
        <end position="166"/>
    </location>
</feature>
<proteinExistence type="predicted"/>
<name>A0ABQ2N838_9ACTN</name>
<feature type="region of interest" description="Disordered" evidence="1">
    <location>
        <begin position="137"/>
        <end position="166"/>
    </location>
</feature>
<organism evidence="2 3">
    <name type="scientific">Nocardioides phosphati</name>
    <dbReference type="NCBI Taxonomy" id="1867775"/>
    <lineage>
        <taxon>Bacteria</taxon>
        <taxon>Bacillati</taxon>
        <taxon>Actinomycetota</taxon>
        <taxon>Actinomycetes</taxon>
        <taxon>Propionibacteriales</taxon>
        <taxon>Nocardioidaceae</taxon>
        <taxon>Nocardioides</taxon>
    </lineage>
</organism>
<dbReference type="Proteomes" id="UP000655410">
    <property type="component" value="Unassembled WGS sequence"/>
</dbReference>
<feature type="compositionally biased region" description="Basic and acidic residues" evidence="1">
    <location>
        <begin position="137"/>
        <end position="148"/>
    </location>
</feature>